<proteinExistence type="predicted"/>
<name>A0A9N9WH13_9NEOP</name>
<evidence type="ECO:0000313" key="3">
    <source>
        <dbReference type="Proteomes" id="UP001153714"/>
    </source>
</evidence>
<dbReference type="AlphaFoldDB" id="A0A9N9WH13"/>
<gene>
    <name evidence="2" type="ORF">DIATSA_LOCUS8147</name>
</gene>
<evidence type="ECO:0000313" key="2">
    <source>
        <dbReference type="EMBL" id="CAG9790481.1"/>
    </source>
</evidence>
<reference evidence="2" key="2">
    <citation type="submission" date="2022-10" db="EMBL/GenBank/DDBJ databases">
        <authorList>
            <consortium name="ENA_rothamsted_submissions"/>
            <consortium name="culmorum"/>
            <person name="King R."/>
        </authorList>
    </citation>
    <scope>NUCLEOTIDE SEQUENCE</scope>
</reference>
<reference evidence="2" key="1">
    <citation type="submission" date="2021-12" db="EMBL/GenBank/DDBJ databases">
        <authorList>
            <person name="King R."/>
        </authorList>
    </citation>
    <scope>NUCLEOTIDE SEQUENCE</scope>
</reference>
<sequence>MGDDVACVRRILHLVLETPYTCPPGGAKQATTPSHRRRSNNLSTHGYCKPLGTKSPMNIAVIVPWESTISIFLPPPIMKMSNIEVDMSCDPANPRRSQVPGLESVKLATEDCTGVGNQASMSPK</sequence>
<dbReference type="Proteomes" id="UP001153714">
    <property type="component" value="Chromosome 22"/>
</dbReference>
<organism evidence="2 3">
    <name type="scientific">Diatraea saccharalis</name>
    <name type="common">sugarcane borer</name>
    <dbReference type="NCBI Taxonomy" id="40085"/>
    <lineage>
        <taxon>Eukaryota</taxon>
        <taxon>Metazoa</taxon>
        <taxon>Ecdysozoa</taxon>
        <taxon>Arthropoda</taxon>
        <taxon>Hexapoda</taxon>
        <taxon>Insecta</taxon>
        <taxon>Pterygota</taxon>
        <taxon>Neoptera</taxon>
        <taxon>Endopterygota</taxon>
        <taxon>Lepidoptera</taxon>
        <taxon>Glossata</taxon>
        <taxon>Ditrysia</taxon>
        <taxon>Pyraloidea</taxon>
        <taxon>Crambidae</taxon>
        <taxon>Crambinae</taxon>
        <taxon>Diatraea</taxon>
    </lineage>
</organism>
<accession>A0A9N9WH13</accession>
<protein>
    <submittedName>
        <fullName evidence="2">Uncharacterized protein</fullName>
    </submittedName>
</protein>
<keyword evidence="3" id="KW-1185">Reference proteome</keyword>
<dbReference type="EMBL" id="OU893353">
    <property type="protein sequence ID" value="CAG9790481.1"/>
    <property type="molecule type" value="Genomic_DNA"/>
</dbReference>
<dbReference type="OrthoDB" id="10035396at2759"/>
<feature type="region of interest" description="Disordered" evidence="1">
    <location>
        <begin position="24"/>
        <end position="46"/>
    </location>
</feature>
<evidence type="ECO:0000256" key="1">
    <source>
        <dbReference type="SAM" id="MobiDB-lite"/>
    </source>
</evidence>